<dbReference type="RefSeq" id="WP_179500607.1">
    <property type="nucleotide sequence ID" value="NZ_JACCAA010000001.1"/>
</dbReference>
<feature type="transmembrane region" description="Helical" evidence="1">
    <location>
        <begin position="33"/>
        <end position="51"/>
    </location>
</feature>
<keyword evidence="1" id="KW-1133">Transmembrane helix</keyword>
<dbReference type="InterPro" id="IPR021449">
    <property type="entry name" value="DUF3099"/>
</dbReference>
<accession>A0A7Y9RW18</accession>
<keyword evidence="1" id="KW-0472">Membrane</keyword>
<evidence type="ECO:0008006" key="4">
    <source>
        <dbReference type="Google" id="ProtNLM"/>
    </source>
</evidence>
<evidence type="ECO:0000313" key="3">
    <source>
        <dbReference type="Proteomes" id="UP000540656"/>
    </source>
</evidence>
<feature type="transmembrane region" description="Helical" evidence="1">
    <location>
        <begin position="57"/>
        <end position="77"/>
    </location>
</feature>
<keyword evidence="3" id="KW-1185">Reference proteome</keyword>
<sequence length="83" mass="9528">MEREDRHPVERPHRVTDVPLAMSERLRIRRRRYLIMMGVCLVLILLAWNVVRFWSTGAAVVMSVVAMFIPPVAAIMANRDLGA</sequence>
<dbReference type="EMBL" id="JACCAA010000001">
    <property type="protein sequence ID" value="NYG57310.1"/>
    <property type="molecule type" value="Genomic_DNA"/>
</dbReference>
<keyword evidence="1" id="KW-0812">Transmembrane</keyword>
<dbReference type="Pfam" id="PF11298">
    <property type="entry name" value="DUF3099"/>
    <property type="match status" value="1"/>
</dbReference>
<comment type="caution">
    <text evidence="2">The sequence shown here is derived from an EMBL/GenBank/DDBJ whole genome shotgun (WGS) entry which is preliminary data.</text>
</comment>
<evidence type="ECO:0000313" key="2">
    <source>
        <dbReference type="EMBL" id="NYG57310.1"/>
    </source>
</evidence>
<dbReference type="AlphaFoldDB" id="A0A7Y9RW18"/>
<organism evidence="2 3">
    <name type="scientific">Nocardioides daedukensis</name>
    <dbReference type="NCBI Taxonomy" id="634462"/>
    <lineage>
        <taxon>Bacteria</taxon>
        <taxon>Bacillati</taxon>
        <taxon>Actinomycetota</taxon>
        <taxon>Actinomycetes</taxon>
        <taxon>Propionibacteriales</taxon>
        <taxon>Nocardioidaceae</taxon>
        <taxon>Nocardioides</taxon>
    </lineage>
</organism>
<reference evidence="2 3" key="1">
    <citation type="submission" date="2020-07" db="EMBL/GenBank/DDBJ databases">
        <title>Sequencing the genomes of 1000 actinobacteria strains.</title>
        <authorList>
            <person name="Klenk H.-P."/>
        </authorList>
    </citation>
    <scope>NUCLEOTIDE SEQUENCE [LARGE SCALE GENOMIC DNA]</scope>
    <source>
        <strain evidence="2 3">DSM 23819</strain>
    </source>
</reference>
<protein>
    <recommendedName>
        <fullName evidence="4">DUF3099 domain-containing protein</fullName>
    </recommendedName>
</protein>
<name>A0A7Y9RW18_9ACTN</name>
<evidence type="ECO:0000256" key="1">
    <source>
        <dbReference type="SAM" id="Phobius"/>
    </source>
</evidence>
<dbReference type="Proteomes" id="UP000540656">
    <property type="component" value="Unassembled WGS sequence"/>
</dbReference>
<proteinExistence type="predicted"/>
<gene>
    <name evidence="2" type="ORF">BJ980_000233</name>
</gene>